<dbReference type="InterPro" id="IPR012334">
    <property type="entry name" value="Pectin_lyas_fold"/>
</dbReference>
<dbReference type="InterPro" id="IPR000070">
    <property type="entry name" value="Pectinesterase_cat"/>
</dbReference>
<evidence type="ECO:0000256" key="1">
    <source>
        <dbReference type="ARBA" id="ARBA00008891"/>
    </source>
</evidence>
<dbReference type="InterPro" id="IPR011050">
    <property type="entry name" value="Pectin_lyase_fold/virulence"/>
</dbReference>
<accession>A0A9D2GYV9</accession>
<dbReference type="Proteomes" id="UP000824108">
    <property type="component" value="Unassembled WGS sequence"/>
</dbReference>
<reference evidence="7" key="1">
    <citation type="journal article" date="2021" name="PeerJ">
        <title>Extensive microbial diversity within the chicken gut microbiome revealed by metagenomics and culture.</title>
        <authorList>
            <person name="Gilroy R."/>
            <person name="Ravi A."/>
            <person name="Getino M."/>
            <person name="Pursley I."/>
            <person name="Horton D.L."/>
            <person name="Alikhan N.F."/>
            <person name="Baker D."/>
            <person name="Gharbi K."/>
            <person name="Hall N."/>
            <person name="Watson M."/>
            <person name="Adriaenssens E.M."/>
            <person name="Foster-Nyarko E."/>
            <person name="Jarju S."/>
            <person name="Secka A."/>
            <person name="Antonio M."/>
            <person name="Oren A."/>
            <person name="Chaudhuri R.R."/>
            <person name="La Ragione R."/>
            <person name="Hildebrand F."/>
            <person name="Pallen M.J."/>
        </authorList>
    </citation>
    <scope>NUCLEOTIDE SEQUENCE</scope>
    <source>
        <strain evidence="7">CHK118-2852</strain>
    </source>
</reference>
<keyword evidence="3 5" id="KW-0063">Aspartyl esterase</keyword>
<proteinExistence type="inferred from homology"/>
<dbReference type="EC" id="3.1.1.11" evidence="5"/>
<evidence type="ECO:0000256" key="2">
    <source>
        <dbReference type="ARBA" id="ARBA00022801"/>
    </source>
</evidence>
<sequence>MKRKLIYRFIVSGILWLASVFVGFGGVSLQAAEQWKDTIVVARDGTGDYRTLIEAMEGIRAFMDYKVTVLIKDGVYKEKVIVPSWLQNVDFVGESTEGTIITYDDHANINKMGTFRTYTLKVEGNNLTFRNLTIENNAAPLGQAVALHTEGDRLVFINCHFLGNQDTVYTGVAGTRLCFLNCYIEGTTDFIFGPSTALFEGCIIHSKRNSYITAASTPADVAVGYVFKDCKLTAAEGVDKVYLGRPWRPYAATVFIGCDMGKHICPAGWDNWRNAENEKTVRYAEYGNKGEGAKLAERVKWARTLTSKEAARYADWTYVFGLCSDWQPDVERLQ</sequence>
<dbReference type="Gene3D" id="2.160.20.10">
    <property type="entry name" value="Single-stranded right-handed beta-helix, Pectin lyase-like"/>
    <property type="match status" value="1"/>
</dbReference>
<evidence type="ECO:0000313" key="7">
    <source>
        <dbReference type="EMBL" id="HIZ92598.1"/>
    </source>
</evidence>
<dbReference type="GO" id="GO:0030599">
    <property type="term" value="F:pectinesterase activity"/>
    <property type="evidence" value="ECO:0007669"/>
    <property type="project" value="UniProtKB-UniRule"/>
</dbReference>
<evidence type="ECO:0000256" key="5">
    <source>
        <dbReference type="RuleBase" id="RU000589"/>
    </source>
</evidence>
<evidence type="ECO:0000256" key="3">
    <source>
        <dbReference type="ARBA" id="ARBA00023085"/>
    </source>
</evidence>
<protein>
    <recommendedName>
        <fullName evidence="5">Pectinesterase</fullName>
        <ecNumber evidence="5">3.1.1.11</ecNumber>
    </recommendedName>
</protein>
<evidence type="ECO:0000313" key="8">
    <source>
        <dbReference type="Proteomes" id="UP000824108"/>
    </source>
</evidence>
<dbReference type="GO" id="GO:0042545">
    <property type="term" value="P:cell wall modification"/>
    <property type="evidence" value="ECO:0007669"/>
    <property type="project" value="UniProtKB-UniRule"/>
</dbReference>
<comment type="catalytic activity">
    <reaction evidence="5">
        <text>[(1-&gt;4)-alpha-D-galacturonosyl methyl ester](n) + n H2O = [(1-&gt;4)-alpha-D-galacturonosyl](n) + n methanol + n H(+)</text>
        <dbReference type="Rhea" id="RHEA:22380"/>
        <dbReference type="Rhea" id="RHEA-COMP:14570"/>
        <dbReference type="Rhea" id="RHEA-COMP:14573"/>
        <dbReference type="ChEBI" id="CHEBI:15377"/>
        <dbReference type="ChEBI" id="CHEBI:15378"/>
        <dbReference type="ChEBI" id="CHEBI:17790"/>
        <dbReference type="ChEBI" id="CHEBI:140522"/>
        <dbReference type="ChEBI" id="CHEBI:140523"/>
        <dbReference type="EC" id="3.1.1.11"/>
    </reaction>
</comment>
<dbReference type="AlphaFoldDB" id="A0A9D2GYV9"/>
<comment type="similarity">
    <text evidence="1">Belongs to the pectinesterase family.</text>
</comment>
<feature type="domain" description="Pectinesterase catalytic" evidence="6">
    <location>
        <begin position="39"/>
        <end position="318"/>
    </location>
</feature>
<dbReference type="EMBL" id="DXAV01000089">
    <property type="protein sequence ID" value="HIZ92598.1"/>
    <property type="molecule type" value="Genomic_DNA"/>
</dbReference>
<evidence type="ECO:0000256" key="4">
    <source>
        <dbReference type="PROSITE-ProRule" id="PRU10040"/>
    </source>
</evidence>
<reference evidence="7" key="2">
    <citation type="submission" date="2021-04" db="EMBL/GenBank/DDBJ databases">
        <authorList>
            <person name="Gilroy R."/>
        </authorList>
    </citation>
    <scope>NUCLEOTIDE SEQUENCE</scope>
    <source>
        <strain evidence="7">CHK118-2852</strain>
    </source>
</reference>
<name>A0A9D2GYV9_9BACE</name>
<feature type="active site" evidence="4">
    <location>
        <position position="189"/>
    </location>
</feature>
<keyword evidence="2 5" id="KW-0378">Hydrolase</keyword>
<dbReference type="PANTHER" id="PTHR31321:SF57">
    <property type="entry name" value="PECTINESTERASE 53-RELATED"/>
    <property type="match status" value="1"/>
</dbReference>
<gene>
    <name evidence="7" type="ORF">H9807_10875</name>
</gene>
<dbReference type="GO" id="GO:0009279">
    <property type="term" value="C:cell outer membrane"/>
    <property type="evidence" value="ECO:0007669"/>
    <property type="project" value="TreeGrafter"/>
</dbReference>
<dbReference type="SUPFAM" id="SSF51126">
    <property type="entry name" value="Pectin lyase-like"/>
    <property type="match status" value="1"/>
</dbReference>
<dbReference type="Pfam" id="PF01095">
    <property type="entry name" value="Pectinesterase"/>
    <property type="match status" value="1"/>
</dbReference>
<dbReference type="InterPro" id="IPR033131">
    <property type="entry name" value="Pectinesterase_Asp_AS"/>
</dbReference>
<evidence type="ECO:0000259" key="6">
    <source>
        <dbReference type="Pfam" id="PF01095"/>
    </source>
</evidence>
<comment type="pathway">
    <text evidence="5">Glycan metabolism; pectin degradation; 2-dehydro-3-deoxy-D-gluconate from pectin: step 1/5.</text>
</comment>
<organism evidence="7 8">
    <name type="scientific">Candidatus Bacteroides merdavium</name>
    <dbReference type="NCBI Taxonomy" id="2838472"/>
    <lineage>
        <taxon>Bacteria</taxon>
        <taxon>Pseudomonadati</taxon>
        <taxon>Bacteroidota</taxon>
        <taxon>Bacteroidia</taxon>
        <taxon>Bacteroidales</taxon>
        <taxon>Bacteroidaceae</taxon>
        <taxon>Bacteroides</taxon>
    </lineage>
</organism>
<comment type="caution">
    <text evidence="7">The sequence shown here is derived from an EMBL/GenBank/DDBJ whole genome shotgun (WGS) entry which is preliminary data.</text>
</comment>
<dbReference type="PANTHER" id="PTHR31321">
    <property type="entry name" value="ACYL-COA THIOESTER HYDROLASE YBHC-RELATED"/>
    <property type="match status" value="1"/>
</dbReference>
<dbReference type="GO" id="GO:0045490">
    <property type="term" value="P:pectin catabolic process"/>
    <property type="evidence" value="ECO:0007669"/>
    <property type="project" value="UniProtKB-UniRule"/>
</dbReference>
<dbReference type="PROSITE" id="PS00503">
    <property type="entry name" value="PECTINESTERASE_2"/>
    <property type="match status" value="1"/>
</dbReference>